<evidence type="ECO:0000256" key="7">
    <source>
        <dbReference type="RuleBase" id="RU003823"/>
    </source>
</evidence>
<dbReference type="InterPro" id="IPR005324">
    <property type="entry name" value="Ribosomal_uS5_C"/>
</dbReference>
<proteinExistence type="inferred from homology"/>
<evidence type="ECO:0000313" key="10">
    <source>
        <dbReference type="Proteomes" id="UP000176633"/>
    </source>
</evidence>
<organism evidence="9 10">
    <name type="scientific">Candidatus Jorgensenbacteria bacterium RIFCSPLOWO2_12_FULL_42_11</name>
    <dbReference type="NCBI Taxonomy" id="1798473"/>
    <lineage>
        <taxon>Bacteria</taxon>
        <taxon>Candidatus Joergenseniibacteriota</taxon>
    </lineage>
</organism>
<dbReference type="Gene3D" id="3.30.160.20">
    <property type="match status" value="1"/>
</dbReference>
<gene>
    <name evidence="9" type="ORF">A3G50_00040</name>
</gene>
<reference evidence="9 10" key="1">
    <citation type="journal article" date="2016" name="Nat. Commun.">
        <title>Thousands of microbial genomes shed light on interconnected biogeochemical processes in an aquifer system.</title>
        <authorList>
            <person name="Anantharaman K."/>
            <person name="Brown C.T."/>
            <person name="Hug L.A."/>
            <person name="Sharon I."/>
            <person name="Castelle C.J."/>
            <person name="Probst A.J."/>
            <person name="Thomas B.C."/>
            <person name="Singh A."/>
            <person name="Wilkins M.J."/>
            <person name="Karaoz U."/>
            <person name="Brodie E.L."/>
            <person name="Williams K.H."/>
            <person name="Hubbard S.S."/>
            <person name="Banfield J.F."/>
        </authorList>
    </citation>
    <scope>NUCLEOTIDE SEQUENCE [LARGE SCALE GENOMIC DNA]</scope>
</reference>
<evidence type="ECO:0000256" key="6">
    <source>
        <dbReference type="PROSITE-ProRule" id="PRU00268"/>
    </source>
</evidence>
<dbReference type="Pfam" id="PF03719">
    <property type="entry name" value="Ribosomal_S5_C"/>
    <property type="match status" value="1"/>
</dbReference>
<dbReference type="STRING" id="1798473.A3G50_00040"/>
<dbReference type="InterPro" id="IPR013810">
    <property type="entry name" value="Ribosomal_uS5_N"/>
</dbReference>
<dbReference type="SUPFAM" id="SSF54768">
    <property type="entry name" value="dsRNA-binding domain-like"/>
    <property type="match status" value="1"/>
</dbReference>
<dbReference type="GO" id="GO:0005840">
    <property type="term" value="C:ribosome"/>
    <property type="evidence" value="ECO:0007669"/>
    <property type="project" value="UniProtKB-KW"/>
</dbReference>
<evidence type="ECO:0000256" key="5">
    <source>
        <dbReference type="ARBA" id="ARBA00035519"/>
    </source>
</evidence>
<evidence type="ECO:0000256" key="1">
    <source>
        <dbReference type="ARBA" id="ARBA00008945"/>
    </source>
</evidence>
<dbReference type="PANTHER" id="PTHR48277:SF1">
    <property type="entry name" value="MITOCHONDRIAL RIBOSOMAL PROTEIN S5"/>
    <property type="match status" value="1"/>
</dbReference>
<dbReference type="GO" id="GO:0006412">
    <property type="term" value="P:translation"/>
    <property type="evidence" value="ECO:0007669"/>
    <property type="project" value="InterPro"/>
</dbReference>
<dbReference type="InterPro" id="IPR018192">
    <property type="entry name" value="Ribosomal_uS5_N_CS"/>
</dbReference>
<evidence type="ECO:0000259" key="8">
    <source>
        <dbReference type="PROSITE" id="PS50881"/>
    </source>
</evidence>
<dbReference type="InterPro" id="IPR014721">
    <property type="entry name" value="Ribsml_uS5_D2-typ_fold_subgr"/>
</dbReference>
<evidence type="ECO:0000313" key="9">
    <source>
        <dbReference type="EMBL" id="OGG43955.1"/>
    </source>
</evidence>
<name>A0A1F6C456_9BACT</name>
<dbReference type="EMBL" id="MFKM01000001">
    <property type="protein sequence ID" value="OGG43955.1"/>
    <property type="molecule type" value="Genomic_DNA"/>
</dbReference>
<comment type="caution">
    <text evidence="9">The sequence shown here is derived from an EMBL/GenBank/DDBJ whole genome shotgun (WGS) entry which is preliminary data.</text>
</comment>
<feature type="domain" description="S5 DRBM" evidence="8">
    <location>
        <begin position="12"/>
        <end position="75"/>
    </location>
</feature>
<dbReference type="PROSITE" id="PS00585">
    <property type="entry name" value="RIBOSOMAL_S5"/>
    <property type="match status" value="1"/>
</dbReference>
<dbReference type="GO" id="GO:0003735">
    <property type="term" value="F:structural constituent of ribosome"/>
    <property type="evidence" value="ECO:0007669"/>
    <property type="project" value="UniProtKB-UniRule"/>
</dbReference>
<dbReference type="GO" id="GO:0003723">
    <property type="term" value="F:RNA binding"/>
    <property type="evidence" value="ECO:0007669"/>
    <property type="project" value="InterPro"/>
</dbReference>
<dbReference type="InterPro" id="IPR000851">
    <property type="entry name" value="Ribosomal_uS5"/>
</dbReference>
<dbReference type="AlphaFoldDB" id="A0A1F6C456"/>
<dbReference type="Proteomes" id="UP000176633">
    <property type="component" value="Unassembled WGS sequence"/>
</dbReference>
<dbReference type="Pfam" id="PF00333">
    <property type="entry name" value="Ribosomal_S5"/>
    <property type="match status" value="1"/>
</dbReference>
<dbReference type="PROSITE" id="PS50881">
    <property type="entry name" value="S5_DSRBD"/>
    <property type="match status" value="1"/>
</dbReference>
<keyword evidence="2 6" id="KW-0689">Ribosomal protein</keyword>
<sequence>MRNITQQKKSEFNEKVLDIRRVTRVVAGGKRFRFRATVVIGDKNGRIGVGLAKGADVAQSVEKAKRDALKNLITIKLKDNRTIPYEIDAKYSAARVRLKPAKAGHGLIAGGACRFVLELAGIKDISAKILGRTSNKLTNALTTIEALKEFKATQ</sequence>
<dbReference type="GO" id="GO:1990904">
    <property type="term" value="C:ribonucleoprotein complex"/>
    <property type="evidence" value="ECO:0007669"/>
    <property type="project" value="UniProtKB-UniRule"/>
</dbReference>
<evidence type="ECO:0000256" key="2">
    <source>
        <dbReference type="ARBA" id="ARBA00022980"/>
    </source>
</evidence>
<comment type="similarity">
    <text evidence="1 7">Belongs to the universal ribosomal protein uS5 family.</text>
</comment>
<evidence type="ECO:0000256" key="3">
    <source>
        <dbReference type="ARBA" id="ARBA00023274"/>
    </source>
</evidence>
<dbReference type="Gene3D" id="3.30.230.10">
    <property type="match status" value="1"/>
</dbReference>
<dbReference type="GO" id="GO:0005737">
    <property type="term" value="C:cytoplasm"/>
    <property type="evidence" value="ECO:0007669"/>
    <property type="project" value="UniProtKB-ARBA"/>
</dbReference>
<evidence type="ECO:0000256" key="4">
    <source>
        <dbReference type="ARBA" id="ARBA00035255"/>
    </source>
</evidence>
<dbReference type="SUPFAM" id="SSF54211">
    <property type="entry name" value="Ribosomal protein S5 domain 2-like"/>
    <property type="match status" value="1"/>
</dbReference>
<accession>A0A1F6C456</accession>
<dbReference type="PANTHER" id="PTHR48277">
    <property type="entry name" value="MITOCHONDRIAL RIBOSOMAL PROTEIN S5"/>
    <property type="match status" value="1"/>
</dbReference>
<keyword evidence="3 6" id="KW-0687">Ribonucleoprotein</keyword>
<dbReference type="InterPro" id="IPR020568">
    <property type="entry name" value="Ribosomal_Su5_D2-typ_SF"/>
</dbReference>
<protein>
    <recommendedName>
        <fullName evidence="4">Small ribosomal subunit protein uS5</fullName>
    </recommendedName>
    <alternativeName>
        <fullName evidence="5">30S ribosomal protein S5</fullName>
    </alternativeName>
</protein>
<dbReference type="FunFam" id="3.30.230.10:FF:000002">
    <property type="entry name" value="30S ribosomal protein S5"/>
    <property type="match status" value="1"/>
</dbReference>